<organism evidence="1 2">
    <name type="scientific">Pararhodobacter zhoushanensis</name>
    <dbReference type="NCBI Taxonomy" id="2479545"/>
    <lineage>
        <taxon>Bacteria</taxon>
        <taxon>Pseudomonadati</taxon>
        <taxon>Pseudomonadota</taxon>
        <taxon>Alphaproteobacteria</taxon>
        <taxon>Rhodobacterales</taxon>
        <taxon>Paracoccaceae</taxon>
        <taxon>Pararhodobacter</taxon>
    </lineage>
</organism>
<gene>
    <name evidence="1" type="ORF">OKW52_18560</name>
</gene>
<comment type="caution">
    <text evidence="1">The sequence shown here is derived from an EMBL/GenBank/DDBJ whole genome shotgun (WGS) entry which is preliminary data.</text>
</comment>
<reference evidence="1 2" key="1">
    <citation type="submission" date="2022-10" db="EMBL/GenBank/DDBJ databases">
        <title>Pararhodobacter sp. nov., isolated from marine algae.</title>
        <authorList>
            <person name="Choi B.J."/>
            <person name="Kim J.M."/>
            <person name="Lee J.K."/>
            <person name="Choi D.G."/>
            <person name="Jeon C.O."/>
        </authorList>
    </citation>
    <scope>NUCLEOTIDE SEQUENCE [LARGE SCALE GENOMIC DNA]</scope>
    <source>
        <strain evidence="1 2">ZQ420</strain>
    </source>
</reference>
<name>A0ABT3H371_9RHOB</name>
<dbReference type="EMBL" id="JAPDFL010000001">
    <property type="protein sequence ID" value="MCW1934203.1"/>
    <property type="molecule type" value="Genomic_DNA"/>
</dbReference>
<evidence type="ECO:0000313" key="1">
    <source>
        <dbReference type="EMBL" id="MCW1934203.1"/>
    </source>
</evidence>
<sequence>MGIAFAFLALGLTVSLSGGDTLALNDGFDAITRADANGKPSVSGQSVLDGGEARDLLAINSGKGHALTTLIVDATGSGVESDAQGGTVRDAGARDDTLLASQIIGIDPAKASVIDDRGNNRTLIMVGDQQATVLEGVTNHAPGLPTLTCNPYSGTLRGADGEPTSPHLYRWSVP</sequence>
<protein>
    <submittedName>
        <fullName evidence="1">Uncharacterized protein</fullName>
    </submittedName>
</protein>
<proteinExistence type="predicted"/>
<dbReference type="RefSeq" id="WP_264507019.1">
    <property type="nucleotide sequence ID" value="NZ_JAPDFL010000001.1"/>
</dbReference>
<accession>A0ABT3H371</accession>
<evidence type="ECO:0000313" key="2">
    <source>
        <dbReference type="Proteomes" id="UP001208938"/>
    </source>
</evidence>
<keyword evidence="2" id="KW-1185">Reference proteome</keyword>
<dbReference type="Proteomes" id="UP001208938">
    <property type="component" value="Unassembled WGS sequence"/>
</dbReference>